<dbReference type="STRING" id="370526.SAMN04489835_4776"/>
<keyword evidence="3" id="KW-1185">Reference proteome</keyword>
<sequence>MIGLDDLSWVIAAAGIVLAALTVVVLRRPQLALHVLLDLLLAAGLLRLSADASWRSIAVTAIVIAVRHLLTRGLRPVTPGGVRVRWPTPP</sequence>
<evidence type="ECO:0000313" key="2">
    <source>
        <dbReference type="EMBL" id="SEH84217.1"/>
    </source>
</evidence>
<gene>
    <name evidence="2" type="ORF">SAMN04489835_4776</name>
</gene>
<keyword evidence="1" id="KW-0472">Membrane</keyword>
<dbReference type="RefSeq" id="WP_235632076.1">
    <property type="nucleotide sequence ID" value="NZ_LT629971.1"/>
</dbReference>
<evidence type="ECO:0008006" key="4">
    <source>
        <dbReference type="Google" id="ProtNLM"/>
    </source>
</evidence>
<evidence type="ECO:0000313" key="3">
    <source>
        <dbReference type="Proteomes" id="UP000182915"/>
    </source>
</evidence>
<dbReference type="AlphaFoldDB" id="A0A1H6L7I5"/>
<proteinExistence type="predicted"/>
<dbReference type="Proteomes" id="UP000182915">
    <property type="component" value="Chromosome I"/>
</dbReference>
<keyword evidence="1" id="KW-1133">Transmembrane helix</keyword>
<evidence type="ECO:0000256" key="1">
    <source>
        <dbReference type="SAM" id="Phobius"/>
    </source>
</evidence>
<accession>A0A1H6L7I5</accession>
<keyword evidence="1" id="KW-0812">Transmembrane</keyword>
<feature type="transmembrane region" description="Helical" evidence="1">
    <location>
        <begin position="6"/>
        <end position="26"/>
    </location>
</feature>
<organism evidence="2 3">
    <name type="scientific">Mycolicibacterium rutilum</name>
    <name type="common">Mycobacterium rutilum</name>
    <dbReference type="NCBI Taxonomy" id="370526"/>
    <lineage>
        <taxon>Bacteria</taxon>
        <taxon>Bacillati</taxon>
        <taxon>Actinomycetota</taxon>
        <taxon>Actinomycetes</taxon>
        <taxon>Mycobacteriales</taxon>
        <taxon>Mycobacteriaceae</taxon>
        <taxon>Mycolicibacterium</taxon>
    </lineage>
</organism>
<name>A0A1H6L7I5_MYCRU</name>
<protein>
    <recommendedName>
        <fullName evidence="4">DUF1622 domain-containing protein</fullName>
    </recommendedName>
</protein>
<dbReference type="EMBL" id="LT629971">
    <property type="protein sequence ID" value="SEH84217.1"/>
    <property type="molecule type" value="Genomic_DNA"/>
</dbReference>
<reference evidence="3" key="1">
    <citation type="submission" date="2016-10" db="EMBL/GenBank/DDBJ databases">
        <authorList>
            <person name="Varghese N."/>
            <person name="Submissions S."/>
        </authorList>
    </citation>
    <scope>NUCLEOTIDE SEQUENCE [LARGE SCALE GENOMIC DNA]</scope>
    <source>
        <strain evidence="3">DSM 45405</strain>
    </source>
</reference>